<keyword evidence="2" id="KW-1185">Reference proteome</keyword>
<dbReference type="EMBL" id="CP055899">
    <property type="protein sequence ID" value="QKX55569.1"/>
    <property type="molecule type" value="Genomic_DNA"/>
</dbReference>
<evidence type="ECO:0000313" key="2">
    <source>
        <dbReference type="Proteomes" id="UP000509510"/>
    </source>
</evidence>
<name>A0A7H8QNY8_TALRU</name>
<proteinExistence type="predicted"/>
<dbReference type="PANTHER" id="PTHR38115:SF1">
    <property type="entry name" value="LIPOCALIN-LIKE DOMAIN-CONTAINING PROTEIN"/>
    <property type="match status" value="1"/>
</dbReference>
<evidence type="ECO:0000313" key="1">
    <source>
        <dbReference type="EMBL" id="QKX55569.1"/>
    </source>
</evidence>
<reference evidence="2" key="1">
    <citation type="submission" date="2020-06" db="EMBL/GenBank/DDBJ databases">
        <title>A chromosome-scale genome assembly of Talaromyces rugulosus W13939.</title>
        <authorList>
            <person name="Wang B."/>
            <person name="Guo L."/>
            <person name="Ye K."/>
            <person name="Wang L."/>
        </authorList>
    </citation>
    <scope>NUCLEOTIDE SEQUENCE [LARGE SCALE GENOMIC DNA]</scope>
    <source>
        <strain evidence="2">W13939</strain>
    </source>
</reference>
<dbReference type="KEGG" id="trg:TRUGW13939_02663"/>
<protein>
    <submittedName>
        <fullName evidence="1">Uncharacterized protein</fullName>
    </submittedName>
</protein>
<organism evidence="1 2">
    <name type="scientific">Talaromyces rugulosus</name>
    <name type="common">Penicillium rugulosum</name>
    <dbReference type="NCBI Taxonomy" id="121627"/>
    <lineage>
        <taxon>Eukaryota</taxon>
        <taxon>Fungi</taxon>
        <taxon>Dikarya</taxon>
        <taxon>Ascomycota</taxon>
        <taxon>Pezizomycotina</taxon>
        <taxon>Eurotiomycetes</taxon>
        <taxon>Eurotiomycetidae</taxon>
        <taxon>Eurotiales</taxon>
        <taxon>Trichocomaceae</taxon>
        <taxon>Talaromyces</taxon>
        <taxon>Talaromyces sect. Islandici</taxon>
    </lineage>
</organism>
<dbReference type="AlphaFoldDB" id="A0A7H8QNY8"/>
<dbReference type="PANTHER" id="PTHR38115">
    <property type="entry name" value="LIPOCALIN-LIKE DOMAIN-CONTAINING PROTEIN"/>
    <property type="match status" value="1"/>
</dbReference>
<gene>
    <name evidence="1" type="ORF">TRUGW13939_02663</name>
</gene>
<dbReference type="InterPro" id="IPR053037">
    <property type="entry name" value="Pericyclase_pydY-like"/>
</dbReference>
<sequence length="211" mass="23279">MAAPAEITLQNLNGEFVMQSVSWMTRTALGYATVTLAITEYIEPNADDDAHAPITKVDIAQTATGGIQSSEKRITDWRTRGHEDRIFGALSGQSRLVRGTSSGPTLEVQTQSKDAEKVTRFLKGEILADGSAVDGFVVDTVQDKEGLSYGEGEGLWLQSWVRNEKYGWSAEQIWGFEIIDGQRYHTRRVAASKGDKYVLARLVYDYQGPVA</sequence>
<accession>A0A7H8QNY8</accession>
<dbReference type="Proteomes" id="UP000509510">
    <property type="component" value="Chromosome II"/>
</dbReference>
<dbReference type="OrthoDB" id="425354at2759"/>
<dbReference type="GeneID" id="55990170"/>
<dbReference type="RefSeq" id="XP_035341747.1">
    <property type="nucleotide sequence ID" value="XM_035485854.1"/>
</dbReference>